<reference evidence="3 4" key="1">
    <citation type="journal article" date="2018" name="Sci. Rep.">
        <title>Raphidocelis subcapitata (=Pseudokirchneriella subcapitata) provides an insight into genome evolution and environmental adaptations in the Sphaeropleales.</title>
        <authorList>
            <person name="Suzuki S."/>
            <person name="Yamaguchi H."/>
            <person name="Nakajima N."/>
            <person name="Kawachi M."/>
        </authorList>
    </citation>
    <scope>NUCLEOTIDE SEQUENCE [LARGE SCALE GENOMIC DNA]</scope>
    <source>
        <strain evidence="3 4">NIES-35</strain>
    </source>
</reference>
<dbReference type="EMBL" id="BDRX01000005">
    <property type="protein sequence ID" value="GBF88422.1"/>
    <property type="molecule type" value="Genomic_DNA"/>
</dbReference>
<feature type="compositionally biased region" description="Low complexity" evidence="2">
    <location>
        <begin position="137"/>
        <end position="154"/>
    </location>
</feature>
<dbReference type="Proteomes" id="UP000247498">
    <property type="component" value="Unassembled WGS sequence"/>
</dbReference>
<sequence>MNFGFEKKRGSAKALADLQRQHRNARRQVEELQNQVQELRAKEAALELVAATLEELAEVTAPLLDAATAASAAASAAGGDGGSGAGGDAWGPDPGLVRTVVSILRERLQTLPLEKGSSTGAGSGSGSGSGEAPPPAGSAGAGPVACPALERAPYPRQPRPRPGWAAHLMLEGEGGPAGALQRLRQSKPEDVSRARGDIIRAAAMDVLHMRAGGPTAAVAEARLSEAFDRSIALLVAMLAANPAGYARALALRMDTCRPLEAVMDIGQCRAAVREMGLSEQQGRVTTAIHSWCEGIQSHIAARRTELLEKQRQASCSTDEALEAVAELELGQVLMAWGAVAASCALYAKVLTPTQAMVGACAMYPASLTLMGVALTVAQAPDP</sequence>
<dbReference type="InParanoid" id="A0A2V0NPF7"/>
<dbReference type="AlphaFoldDB" id="A0A2V0NPF7"/>
<evidence type="ECO:0000313" key="4">
    <source>
        <dbReference type="Proteomes" id="UP000247498"/>
    </source>
</evidence>
<evidence type="ECO:0000313" key="3">
    <source>
        <dbReference type="EMBL" id="GBF88422.1"/>
    </source>
</evidence>
<feature type="coiled-coil region" evidence="1">
    <location>
        <begin position="8"/>
        <end position="56"/>
    </location>
</feature>
<accession>A0A2V0NPF7</accession>
<comment type="caution">
    <text evidence="3">The sequence shown here is derived from an EMBL/GenBank/DDBJ whole genome shotgun (WGS) entry which is preliminary data.</text>
</comment>
<protein>
    <submittedName>
        <fullName evidence="3">Uncharacterized protein</fullName>
    </submittedName>
</protein>
<name>A0A2V0NPF7_9CHLO</name>
<feature type="compositionally biased region" description="Gly residues" evidence="2">
    <location>
        <begin position="119"/>
        <end position="129"/>
    </location>
</feature>
<feature type="region of interest" description="Disordered" evidence="2">
    <location>
        <begin position="109"/>
        <end position="170"/>
    </location>
</feature>
<evidence type="ECO:0000256" key="1">
    <source>
        <dbReference type="SAM" id="Coils"/>
    </source>
</evidence>
<keyword evidence="1" id="KW-0175">Coiled coil</keyword>
<proteinExistence type="predicted"/>
<organism evidence="3 4">
    <name type="scientific">Raphidocelis subcapitata</name>
    <dbReference type="NCBI Taxonomy" id="307507"/>
    <lineage>
        <taxon>Eukaryota</taxon>
        <taxon>Viridiplantae</taxon>
        <taxon>Chlorophyta</taxon>
        <taxon>core chlorophytes</taxon>
        <taxon>Chlorophyceae</taxon>
        <taxon>CS clade</taxon>
        <taxon>Sphaeropleales</taxon>
        <taxon>Selenastraceae</taxon>
        <taxon>Raphidocelis</taxon>
    </lineage>
</organism>
<evidence type="ECO:0000256" key="2">
    <source>
        <dbReference type="SAM" id="MobiDB-lite"/>
    </source>
</evidence>
<gene>
    <name evidence="3" type="ORF">Rsub_01134</name>
</gene>
<keyword evidence="4" id="KW-1185">Reference proteome</keyword>